<gene>
    <name evidence="10" type="ORF">TTRE_0000766301</name>
</gene>
<keyword evidence="4" id="KW-0539">Nucleus</keyword>
<keyword evidence="3 6" id="KW-0175">Coiled coil</keyword>
<dbReference type="Gene3D" id="1.20.5.1160">
    <property type="entry name" value="Vasodilator-stimulated phosphoprotein"/>
    <property type="match status" value="1"/>
</dbReference>
<dbReference type="GO" id="GO:0007097">
    <property type="term" value="P:nuclear migration"/>
    <property type="evidence" value="ECO:0007669"/>
    <property type="project" value="TreeGrafter"/>
</dbReference>
<evidence type="ECO:0000256" key="6">
    <source>
        <dbReference type="SAM" id="Coils"/>
    </source>
</evidence>
<dbReference type="PROSITE" id="PS51841">
    <property type="entry name" value="LTD"/>
    <property type="match status" value="1"/>
</dbReference>
<evidence type="ECO:0000256" key="4">
    <source>
        <dbReference type="ARBA" id="ARBA00023242"/>
    </source>
</evidence>
<dbReference type="Pfam" id="PF00932">
    <property type="entry name" value="LTD"/>
    <property type="match status" value="1"/>
</dbReference>
<keyword evidence="11" id="KW-1185">Reference proteome</keyword>
<dbReference type="GO" id="GO:0006998">
    <property type="term" value="P:nuclear envelope organization"/>
    <property type="evidence" value="ECO:0007669"/>
    <property type="project" value="TreeGrafter"/>
</dbReference>
<name>A0A077ZG58_TRITR</name>
<accession>A0A077ZG58</accession>
<evidence type="ECO:0000256" key="2">
    <source>
        <dbReference type="ARBA" id="ARBA00022754"/>
    </source>
</evidence>
<dbReference type="SUPFAM" id="SSF64593">
    <property type="entry name" value="Intermediate filament protein, coiled coil region"/>
    <property type="match status" value="2"/>
</dbReference>
<sequence length="574" mass="66218">MSQKTTRRTVHVSQVQTALEMPTGEQSPQANQSPLTPTCVSRLAEKQQLQHLNDRLALYIERVRSLETENERLKESVYSNEESVTRTRNSFREAYDKELSDSRKAVDELNREKSRLKLENGKLLTSVDEQKARLDKAQNDLTKKENTIAYLEKQLADAKRKEQEALKKHHSIAGENTKLKEENVAKSKELKRLEGELEEETLKRVDLENKITSLKDELSFQKQLFEQELTEVRSKREVVASEVSQKLTDQYKQKLQEELDKMRNDLDVQMKINRKEIEEFYEAKLQSLREAADLSQEGSDKVKEEVLHLRSKLAYVEAQRAKVMESMQELEKKHEKVAVQLNHANEEFNSRLQLKEGEIKRLKDEISQMMKDYNDLVDTKLMLSMEIEAYRTLLEGEETRLRLTPSPPSGTAGSKKHAKKRRLLQGTDSEETDLYESEASATGDVQISDHDVEGRYVMLFNKSDRDVSLGGWTLRRKSGGQEVAYKFHPKIVLKPNKKLTVWSSDSQVRHNPPFDFVMKNQSWPVGKKIRTSLFTPEEEEVAWRQSSQICTTQSLLGKKRSAENGAANSSCILM</sequence>
<dbReference type="GO" id="GO:0005200">
    <property type="term" value="F:structural constituent of cytoskeleton"/>
    <property type="evidence" value="ECO:0007669"/>
    <property type="project" value="TreeGrafter"/>
</dbReference>
<feature type="domain" description="LTD" evidence="8">
    <location>
        <begin position="433"/>
        <end position="548"/>
    </location>
</feature>
<feature type="region of interest" description="Disordered" evidence="7">
    <location>
        <begin position="1"/>
        <end position="37"/>
    </location>
</feature>
<dbReference type="PROSITE" id="PS00226">
    <property type="entry name" value="IF_ROD_1"/>
    <property type="match status" value="1"/>
</dbReference>
<evidence type="ECO:0000256" key="5">
    <source>
        <dbReference type="RuleBase" id="RU000685"/>
    </source>
</evidence>
<dbReference type="SUPFAM" id="SSF74853">
    <property type="entry name" value="Lamin A/C globular tail domain"/>
    <property type="match status" value="1"/>
</dbReference>
<dbReference type="Gene3D" id="2.60.40.1260">
    <property type="entry name" value="Lamin Tail domain"/>
    <property type="match status" value="1"/>
</dbReference>
<organism evidence="10 11">
    <name type="scientific">Trichuris trichiura</name>
    <name type="common">Whipworm</name>
    <name type="synonym">Trichocephalus trichiurus</name>
    <dbReference type="NCBI Taxonomy" id="36087"/>
    <lineage>
        <taxon>Eukaryota</taxon>
        <taxon>Metazoa</taxon>
        <taxon>Ecdysozoa</taxon>
        <taxon>Nematoda</taxon>
        <taxon>Enoplea</taxon>
        <taxon>Dorylaimia</taxon>
        <taxon>Trichinellida</taxon>
        <taxon>Trichuridae</taxon>
        <taxon>Trichuris</taxon>
    </lineage>
</organism>
<dbReference type="InterPro" id="IPR036415">
    <property type="entry name" value="Lamin_tail_dom_sf"/>
</dbReference>
<protein>
    <submittedName>
        <fullName evidence="10">Lamin Dm0</fullName>
    </submittedName>
</protein>
<dbReference type="GO" id="GO:0090435">
    <property type="term" value="P:protein localization to nuclear envelope"/>
    <property type="evidence" value="ECO:0007669"/>
    <property type="project" value="TreeGrafter"/>
</dbReference>
<dbReference type="PROSITE" id="PS51842">
    <property type="entry name" value="IF_ROD_2"/>
    <property type="match status" value="1"/>
</dbReference>
<reference evidence="10" key="1">
    <citation type="submission" date="2014-01" db="EMBL/GenBank/DDBJ databases">
        <authorList>
            <person name="Aslett M."/>
        </authorList>
    </citation>
    <scope>NUCLEOTIDE SEQUENCE</scope>
</reference>
<dbReference type="OrthoDB" id="102442at2759"/>
<evidence type="ECO:0000259" key="9">
    <source>
        <dbReference type="PROSITE" id="PS51842"/>
    </source>
</evidence>
<evidence type="ECO:0000313" key="11">
    <source>
        <dbReference type="Proteomes" id="UP000030665"/>
    </source>
</evidence>
<feature type="coiled-coil region" evidence="6">
    <location>
        <begin position="313"/>
        <end position="379"/>
    </location>
</feature>
<evidence type="ECO:0000256" key="7">
    <source>
        <dbReference type="SAM" id="MobiDB-lite"/>
    </source>
</evidence>
<dbReference type="PANTHER" id="PTHR45721">
    <property type="entry name" value="LAMIN DM0-RELATED"/>
    <property type="match status" value="1"/>
</dbReference>
<dbReference type="SMART" id="SM01391">
    <property type="entry name" value="Filament"/>
    <property type="match status" value="1"/>
</dbReference>
<evidence type="ECO:0000313" key="10">
    <source>
        <dbReference type="EMBL" id="CDW59331.1"/>
    </source>
</evidence>
<feature type="region of interest" description="Disordered" evidence="7">
    <location>
        <begin position="398"/>
        <end position="446"/>
    </location>
</feature>
<proteinExistence type="inferred from homology"/>
<dbReference type="InterPro" id="IPR039008">
    <property type="entry name" value="IF_rod_dom"/>
</dbReference>
<dbReference type="AlphaFoldDB" id="A0A077ZG58"/>
<dbReference type="GO" id="GO:0051664">
    <property type="term" value="P:nuclear pore localization"/>
    <property type="evidence" value="ECO:0007669"/>
    <property type="project" value="TreeGrafter"/>
</dbReference>
<comment type="similarity">
    <text evidence="5">Belongs to the intermediate filament family.</text>
</comment>
<dbReference type="EMBL" id="HG806561">
    <property type="protein sequence ID" value="CDW59331.1"/>
    <property type="molecule type" value="Genomic_DNA"/>
</dbReference>
<dbReference type="Pfam" id="PF00038">
    <property type="entry name" value="Filament"/>
    <property type="match status" value="1"/>
</dbReference>
<feature type="compositionally biased region" description="Basic residues" evidence="7">
    <location>
        <begin position="1"/>
        <end position="10"/>
    </location>
</feature>
<dbReference type="GO" id="GO:0031507">
    <property type="term" value="P:heterochromatin formation"/>
    <property type="evidence" value="ECO:0007669"/>
    <property type="project" value="TreeGrafter"/>
</dbReference>
<dbReference type="PANTHER" id="PTHR45721:SF11">
    <property type="entry name" value="LAMIN DM0-RELATED"/>
    <property type="match status" value="1"/>
</dbReference>
<dbReference type="InterPro" id="IPR001322">
    <property type="entry name" value="Lamin_tail_dom"/>
</dbReference>
<feature type="domain" description="IF rod" evidence="9">
    <location>
        <begin position="45"/>
        <end position="401"/>
    </location>
</feature>
<feature type="coiled-coil region" evidence="6">
    <location>
        <begin position="49"/>
        <end position="224"/>
    </location>
</feature>
<dbReference type="Proteomes" id="UP000030665">
    <property type="component" value="Unassembled WGS sequence"/>
</dbReference>
<keyword evidence="2 5" id="KW-0403">Intermediate filament</keyword>
<evidence type="ECO:0000256" key="3">
    <source>
        <dbReference type="ARBA" id="ARBA00023054"/>
    </source>
</evidence>
<evidence type="ECO:0000259" key="8">
    <source>
        <dbReference type="PROSITE" id="PS51841"/>
    </source>
</evidence>
<dbReference type="GO" id="GO:0005652">
    <property type="term" value="C:nuclear lamina"/>
    <property type="evidence" value="ECO:0007669"/>
    <property type="project" value="TreeGrafter"/>
</dbReference>
<dbReference type="Gene3D" id="1.20.5.170">
    <property type="match status" value="1"/>
</dbReference>
<evidence type="ECO:0000256" key="1">
    <source>
        <dbReference type="ARBA" id="ARBA00004123"/>
    </source>
</evidence>
<feature type="compositionally biased region" description="Basic residues" evidence="7">
    <location>
        <begin position="414"/>
        <end position="423"/>
    </location>
</feature>
<dbReference type="GO" id="GO:0005882">
    <property type="term" value="C:intermediate filament"/>
    <property type="evidence" value="ECO:0007669"/>
    <property type="project" value="UniProtKB-KW"/>
</dbReference>
<comment type="subcellular location">
    <subcellularLocation>
        <location evidence="1">Nucleus</location>
    </subcellularLocation>
</comment>
<dbReference type="STRING" id="36087.A0A077ZG58"/>
<feature type="compositionally biased region" description="Polar residues" evidence="7">
    <location>
        <begin position="24"/>
        <end position="37"/>
    </location>
</feature>
<dbReference type="InterPro" id="IPR018039">
    <property type="entry name" value="IF_conserved"/>
</dbReference>
<reference evidence="10" key="2">
    <citation type="submission" date="2014-03" db="EMBL/GenBank/DDBJ databases">
        <title>The whipworm genome and dual-species transcriptomics of an intimate host-pathogen interaction.</title>
        <authorList>
            <person name="Foth B.J."/>
            <person name="Tsai I.J."/>
            <person name="Reid A.J."/>
            <person name="Bancroft A.J."/>
            <person name="Nichol S."/>
            <person name="Tracey A."/>
            <person name="Holroyd N."/>
            <person name="Cotton J.A."/>
            <person name="Stanley E.J."/>
            <person name="Zarowiecki M."/>
            <person name="Liu J.Z."/>
            <person name="Huckvale T."/>
            <person name="Cooper P.J."/>
            <person name="Grencis R.K."/>
            <person name="Berriman M."/>
        </authorList>
    </citation>
    <scope>NUCLEOTIDE SEQUENCE [LARGE SCALE GENOMIC DNA]</scope>
</reference>